<reference evidence="2" key="1">
    <citation type="submission" date="2023-06" db="EMBL/GenBank/DDBJ databases">
        <title>Draft Genome Sequences of Representative Paenibacillus Polymyxa, Bacillus cereus, Fictibacillus sp., and Brevibacillus agri Strains Isolated from Amazonian Dark Earth.</title>
        <authorList>
            <person name="Pellegrinetti T.A."/>
            <person name="Cunha I.C.M."/>
            <person name="Chaves M.G."/>
            <person name="Freitas A.S."/>
            <person name="Silva A.V.R."/>
            <person name="Tsai S.M."/>
            <person name="Mendes L.W."/>
        </authorList>
    </citation>
    <scope>NUCLEOTIDE SEQUENCE</scope>
    <source>
        <strain evidence="2">CENA-BCM004</strain>
    </source>
</reference>
<comment type="function">
    <text evidence="1">Catalyzes the cleavage of 5-oxoproline to form L-glutamate coupled to the hydrolysis of ATP to ADP and inorganic phosphate.</text>
</comment>
<accession>A0ABT8E5N2</accession>
<proteinExistence type="inferred from homology"/>
<comment type="catalytic activity">
    <reaction evidence="1">
        <text>5-oxo-L-proline + ATP + 2 H2O = L-glutamate + ADP + phosphate + H(+)</text>
        <dbReference type="Rhea" id="RHEA:10348"/>
        <dbReference type="ChEBI" id="CHEBI:15377"/>
        <dbReference type="ChEBI" id="CHEBI:15378"/>
        <dbReference type="ChEBI" id="CHEBI:29985"/>
        <dbReference type="ChEBI" id="CHEBI:30616"/>
        <dbReference type="ChEBI" id="CHEBI:43474"/>
        <dbReference type="ChEBI" id="CHEBI:58402"/>
        <dbReference type="ChEBI" id="CHEBI:456216"/>
        <dbReference type="EC" id="3.5.2.9"/>
    </reaction>
</comment>
<keyword evidence="3" id="KW-1185">Reference proteome</keyword>
<evidence type="ECO:0000313" key="2">
    <source>
        <dbReference type="EMBL" id="MDN4073194.1"/>
    </source>
</evidence>
<dbReference type="NCBIfam" id="NF003814">
    <property type="entry name" value="PRK05406.1-3"/>
    <property type="match status" value="1"/>
</dbReference>
<dbReference type="SUPFAM" id="SSF88713">
    <property type="entry name" value="Glycoside hydrolase/deacetylase"/>
    <property type="match status" value="1"/>
</dbReference>
<protein>
    <recommendedName>
        <fullName evidence="1">5-oxoprolinase subunit A</fullName>
        <shortName evidence="1">5-OPase subunit A</shortName>
        <ecNumber evidence="1">3.5.2.9</ecNumber>
    </recommendedName>
    <alternativeName>
        <fullName evidence="1">5-oxoprolinase (ATP-hydrolyzing) subunit A</fullName>
    </alternativeName>
</protein>
<dbReference type="HAMAP" id="MF_00691">
    <property type="entry name" value="PxpA"/>
    <property type="match status" value="1"/>
</dbReference>
<dbReference type="PANTHER" id="PTHR30292">
    <property type="entry name" value="UNCHARACTERIZED PROTEIN YBGL-RELATED"/>
    <property type="match status" value="1"/>
</dbReference>
<dbReference type="GO" id="GO:0017168">
    <property type="term" value="F:5-oxoprolinase (ATP-hydrolyzing) activity"/>
    <property type="evidence" value="ECO:0007669"/>
    <property type="project" value="UniProtKB-EC"/>
</dbReference>
<dbReference type="RefSeq" id="WP_290399337.1">
    <property type="nucleotide sequence ID" value="NZ_JAUHLN010000002.1"/>
</dbReference>
<dbReference type="InterPro" id="IPR011330">
    <property type="entry name" value="Glyco_hydro/deAcase_b/a-brl"/>
</dbReference>
<dbReference type="Gene3D" id="3.20.20.370">
    <property type="entry name" value="Glycoside hydrolase/deacetylase"/>
    <property type="match status" value="1"/>
</dbReference>
<keyword evidence="1 2" id="KW-0378">Hydrolase</keyword>
<gene>
    <name evidence="1" type="primary">pxpA</name>
    <name evidence="2" type="ORF">QYF49_09260</name>
</gene>
<comment type="subunit">
    <text evidence="1">Forms a complex composed of PxpA, PxpB and PxpC.</text>
</comment>
<dbReference type="PANTHER" id="PTHR30292:SF0">
    <property type="entry name" value="5-OXOPROLINASE SUBUNIT A"/>
    <property type="match status" value="1"/>
</dbReference>
<dbReference type="NCBIfam" id="NF003816">
    <property type="entry name" value="PRK05406.1-5"/>
    <property type="match status" value="1"/>
</dbReference>
<evidence type="ECO:0000313" key="3">
    <source>
        <dbReference type="Proteomes" id="UP001168694"/>
    </source>
</evidence>
<keyword evidence="1" id="KW-0547">Nucleotide-binding</keyword>
<evidence type="ECO:0000256" key="1">
    <source>
        <dbReference type="HAMAP-Rule" id="MF_00691"/>
    </source>
</evidence>
<dbReference type="Pfam" id="PF03746">
    <property type="entry name" value="LamB_YcsF"/>
    <property type="match status" value="1"/>
</dbReference>
<name>A0ABT8E5N2_9BACL</name>
<dbReference type="EMBL" id="JAUHLN010000002">
    <property type="protein sequence ID" value="MDN4073194.1"/>
    <property type="molecule type" value="Genomic_DNA"/>
</dbReference>
<dbReference type="EC" id="3.5.2.9" evidence="1"/>
<sequence>MKYSVDLNCDMGESFGRYKIGYDEQMMHYISSANIACGFHAGDPSIMKHTVKLALERQVAIGAHPGLPDLAGFGRRMMNITPEEAYDYVLYQVGALSAFVRAEGGRLRHVKPHGALYNMAAINKDLSRGISEAIYKLDPEIILYGLAGSRLIEAGRASGLQTCSEVFADRTYQPDGTLTPRSQPDSLLTDDHQAVGQVIKMVKHNKVGTPAGEIEIKAETICIHGDGEHALSFAQKINDAFKKEGIQRLQHG</sequence>
<comment type="similarity">
    <text evidence="1">Belongs to the LamB/PxpA family.</text>
</comment>
<dbReference type="InterPro" id="IPR005501">
    <property type="entry name" value="LamB/YcsF/PxpA-like"/>
</dbReference>
<comment type="caution">
    <text evidence="2">The sequence shown here is derived from an EMBL/GenBank/DDBJ whole genome shotgun (WGS) entry which is preliminary data.</text>
</comment>
<organism evidence="2 3">
    <name type="scientific">Fictibacillus terranigra</name>
    <dbReference type="NCBI Taxonomy" id="3058424"/>
    <lineage>
        <taxon>Bacteria</taxon>
        <taxon>Bacillati</taxon>
        <taxon>Bacillota</taxon>
        <taxon>Bacilli</taxon>
        <taxon>Bacillales</taxon>
        <taxon>Fictibacillaceae</taxon>
        <taxon>Fictibacillus</taxon>
    </lineage>
</organism>
<dbReference type="Proteomes" id="UP001168694">
    <property type="component" value="Unassembled WGS sequence"/>
</dbReference>
<dbReference type="CDD" id="cd10787">
    <property type="entry name" value="LamB_YcsF_like"/>
    <property type="match status" value="1"/>
</dbReference>
<keyword evidence="1" id="KW-0067">ATP-binding</keyword>